<keyword evidence="1" id="KW-0472">Membrane</keyword>
<protein>
    <submittedName>
        <fullName evidence="3">G_PROTEIN_RECEP_F1_2 domain-containing protein</fullName>
    </submittedName>
</protein>
<dbReference type="Proteomes" id="UP000038045">
    <property type="component" value="Unplaced"/>
</dbReference>
<keyword evidence="1" id="KW-1133">Transmembrane helix</keyword>
<keyword evidence="2" id="KW-1185">Reference proteome</keyword>
<feature type="transmembrane region" description="Helical" evidence="1">
    <location>
        <begin position="20"/>
        <end position="44"/>
    </location>
</feature>
<dbReference type="WBParaSite" id="PTRK_0000453650.1">
    <property type="protein sequence ID" value="PTRK_0000453650.1"/>
    <property type="gene ID" value="PTRK_0000453650"/>
</dbReference>
<feature type="transmembrane region" description="Helical" evidence="1">
    <location>
        <begin position="143"/>
        <end position="161"/>
    </location>
</feature>
<evidence type="ECO:0000256" key="1">
    <source>
        <dbReference type="SAM" id="Phobius"/>
    </source>
</evidence>
<name>A0A0N4ZAN2_PARTI</name>
<reference evidence="3" key="1">
    <citation type="submission" date="2017-02" db="UniProtKB">
        <authorList>
            <consortium name="WormBaseParasite"/>
        </authorList>
    </citation>
    <scope>IDENTIFICATION</scope>
</reference>
<sequence length="307" mass="35391">MDNFNTVYKNDGTIYIELNGYYNLLLIISGILSFPLNILYLYVIYKEKLWKLSVHYILTIIIVLGGIALGLRHLIIGIINFVLLDPSIISYDNVYCKVKTIIDIFLLYSFEFAYSLRTGVLTFLIAFPIFYRNYIEKEENNKYIIFSNLVIAVLSTIIFGIDNGDNLRIKNCNIYSFTGKIYEIIFLTIIGIFTVTSVLMFFFGLYKVLHVKLNQNAKESLIKLYNVNNSIYLFFWVLPNLSLFLTDVLNIHYQYISLSYDISIFAVSVIGIAEFPLALWQNKTVRESTINVFGIQSKVSTISNIIS</sequence>
<evidence type="ECO:0000313" key="3">
    <source>
        <dbReference type="WBParaSite" id="PTRK_0000453650.1"/>
    </source>
</evidence>
<feature type="transmembrane region" description="Helical" evidence="1">
    <location>
        <begin position="56"/>
        <end position="83"/>
    </location>
</feature>
<accession>A0A0N4ZAN2</accession>
<feature type="transmembrane region" description="Helical" evidence="1">
    <location>
        <begin position="181"/>
        <end position="209"/>
    </location>
</feature>
<dbReference type="AlphaFoldDB" id="A0A0N4ZAN2"/>
<feature type="transmembrane region" description="Helical" evidence="1">
    <location>
        <begin position="262"/>
        <end position="280"/>
    </location>
</feature>
<organism evidence="2 3">
    <name type="scientific">Parastrongyloides trichosuri</name>
    <name type="common">Possum-specific nematode worm</name>
    <dbReference type="NCBI Taxonomy" id="131310"/>
    <lineage>
        <taxon>Eukaryota</taxon>
        <taxon>Metazoa</taxon>
        <taxon>Ecdysozoa</taxon>
        <taxon>Nematoda</taxon>
        <taxon>Chromadorea</taxon>
        <taxon>Rhabditida</taxon>
        <taxon>Tylenchina</taxon>
        <taxon>Panagrolaimomorpha</taxon>
        <taxon>Strongyloidoidea</taxon>
        <taxon>Strongyloididae</taxon>
        <taxon>Parastrongyloides</taxon>
    </lineage>
</organism>
<keyword evidence="1" id="KW-0812">Transmembrane</keyword>
<evidence type="ECO:0000313" key="2">
    <source>
        <dbReference type="Proteomes" id="UP000038045"/>
    </source>
</evidence>
<feature type="transmembrane region" description="Helical" evidence="1">
    <location>
        <begin position="230"/>
        <end position="256"/>
    </location>
</feature>
<feature type="transmembrane region" description="Helical" evidence="1">
    <location>
        <begin position="112"/>
        <end position="131"/>
    </location>
</feature>
<proteinExistence type="predicted"/>